<reference evidence="3 4" key="1">
    <citation type="journal article" date="2015" name="Genome Biol. Evol.">
        <title>Comparative Genomics of a Bacterivorous Green Alga Reveals Evolutionary Causalities and Consequences of Phago-Mixotrophic Mode of Nutrition.</title>
        <authorList>
            <person name="Burns J.A."/>
            <person name="Paasch A."/>
            <person name="Narechania A."/>
            <person name="Kim E."/>
        </authorList>
    </citation>
    <scope>NUCLEOTIDE SEQUENCE [LARGE SCALE GENOMIC DNA]</scope>
    <source>
        <strain evidence="3 4">PLY_AMNH</strain>
    </source>
</reference>
<feature type="transmembrane region" description="Helical" evidence="1">
    <location>
        <begin position="21"/>
        <end position="42"/>
    </location>
</feature>
<keyword evidence="1" id="KW-0472">Membrane</keyword>
<proteinExistence type="predicted"/>
<name>A0AAE0GGU3_9CHLO</name>
<dbReference type="Proteomes" id="UP001190700">
    <property type="component" value="Unassembled WGS sequence"/>
</dbReference>
<evidence type="ECO:0000259" key="2">
    <source>
        <dbReference type="Pfam" id="PF09834"/>
    </source>
</evidence>
<dbReference type="EMBL" id="LGRX02005707">
    <property type="protein sequence ID" value="KAK3277979.1"/>
    <property type="molecule type" value="Genomic_DNA"/>
</dbReference>
<keyword evidence="4" id="KW-1185">Reference proteome</keyword>
<accession>A0AAE0GGU3</accession>
<dbReference type="Pfam" id="PF09834">
    <property type="entry name" value="DUF2061"/>
    <property type="match status" value="1"/>
</dbReference>
<dbReference type="InterPro" id="IPR018638">
    <property type="entry name" value="DUF2061_membrane"/>
</dbReference>
<keyword evidence="1" id="KW-1133">Transmembrane helix</keyword>
<keyword evidence="1" id="KW-0812">Transmembrane</keyword>
<feature type="domain" description="DUF2061" evidence="2">
    <location>
        <begin position="21"/>
        <end position="72"/>
    </location>
</feature>
<evidence type="ECO:0000256" key="1">
    <source>
        <dbReference type="SAM" id="Phobius"/>
    </source>
</evidence>
<sequence length="77" mass="8671">MSDKEKADLHIAKHDSHLKSIVKAFSWRVIATLTTMLAAYIVTGKLDVALKIGPIDFVAKLALYYGHERIWECIPFA</sequence>
<protein>
    <recommendedName>
        <fullName evidence="2">DUF2061 domain-containing protein</fullName>
    </recommendedName>
</protein>
<evidence type="ECO:0000313" key="3">
    <source>
        <dbReference type="EMBL" id="KAK3277979.1"/>
    </source>
</evidence>
<comment type="caution">
    <text evidence="3">The sequence shown here is derived from an EMBL/GenBank/DDBJ whole genome shotgun (WGS) entry which is preliminary data.</text>
</comment>
<dbReference type="AlphaFoldDB" id="A0AAE0GGU3"/>
<organism evidence="3 4">
    <name type="scientific">Cymbomonas tetramitiformis</name>
    <dbReference type="NCBI Taxonomy" id="36881"/>
    <lineage>
        <taxon>Eukaryota</taxon>
        <taxon>Viridiplantae</taxon>
        <taxon>Chlorophyta</taxon>
        <taxon>Pyramimonadophyceae</taxon>
        <taxon>Pyramimonadales</taxon>
        <taxon>Pyramimonadaceae</taxon>
        <taxon>Cymbomonas</taxon>
    </lineage>
</organism>
<gene>
    <name evidence="3" type="ORF">CYMTET_14051</name>
</gene>
<evidence type="ECO:0000313" key="4">
    <source>
        <dbReference type="Proteomes" id="UP001190700"/>
    </source>
</evidence>